<evidence type="ECO:0000256" key="5">
    <source>
        <dbReference type="ARBA" id="ARBA00023043"/>
    </source>
</evidence>
<dbReference type="AlphaFoldDB" id="A0AA39RY01"/>
<protein>
    <recommendedName>
        <fullName evidence="8">PGG domain-containing protein</fullName>
    </recommendedName>
</protein>
<evidence type="ECO:0000256" key="1">
    <source>
        <dbReference type="ARBA" id="ARBA00004141"/>
    </source>
</evidence>
<dbReference type="Proteomes" id="UP001168877">
    <property type="component" value="Unassembled WGS sequence"/>
</dbReference>
<evidence type="ECO:0000256" key="3">
    <source>
        <dbReference type="ARBA" id="ARBA00022737"/>
    </source>
</evidence>
<reference evidence="9" key="2">
    <citation type="submission" date="2023-06" db="EMBL/GenBank/DDBJ databases">
        <authorList>
            <person name="Swenson N.G."/>
            <person name="Wegrzyn J.L."/>
            <person name="Mcevoy S.L."/>
        </authorList>
    </citation>
    <scope>NUCLEOTIDE SEQUENCE</scope>
    <source>
        <strain evidence="9">NS2018</strain>
        <tissue evidence="9">Leaf</tissue>
    </source>
</reference>
<gene>
    <name evidence="9" type="ORF">LWI29_034117</name>
</gene>
<keyword evidence="2 7" id="KW-0812">Transmembrane</keyword>
<keyword evidence="6 7" id="KW-0472">Membrane</keyword>
<organism evidence="9 10">
    <name type="scientific">Acer saccharum</name>
    <name type="common">Sugar maple</name>
    <dbReference type="NCBI Taxonomy" id="4024"/>
    <lineage>
        <taxon>Eukaryota</taxon>
        <taxon>Viridiplantae</taxon>
        <taxon>Streptophyta</taxon>
        <taxon>Embryophyta</taxon>
        <taxon>Tracheophyta</taxon>
        <taxon>Spermatophyta</taxon>
        <taxon>Magnoliopsida</taxon>
        <taxon>eudicotyledons</taxon>
        <taxon>Gunneridae</taxon>
        <taxon>Pentapetalae</taxon>
        <taxon>rosids</taxon>
        <taxon>malvids</taxon>
        <taxon>Sapindales</taxon>
        <taxon>Sapindaceae</taxon>
        <taxon>Hippocastanoideae</taxon>
        <taxon>Acereae</taxon>
        <taxon>Acer</taxon>
    </lineage>
</organism>
<feature type="transmembrane region" description="Helical" evidence="7">
    <location>
        <begin position="41"/>
        <end position="61"/>
    </location>
</feature>
<dbReference type="PANTHER" id="PTHR24186:SF56">
    <property type="entry name" value="PGG DOMAIN-CONTAINING PROTEIN"/>
    <property type="match status" value="1"/>
</dbReference>
<name>A0AA39RY01_ACESA</name>
<keyword evidence="4 7" id="KW-1133">Transmembrane helix</keyword>
<dbReference type="PANTHER" id="PTHR24186">
    <property type="entry name" value="PROTEIN PHOSPHATASE 1 REGULATORY SUBUNIT"/>
    <property type="match status" value="1"/>
</dbReference>
<evidence type="ECO:0000256" key="4">
    <source>
        <dbReference type="ARBA" id="ARBA00022989"/>
    </source>
</evidence>
<evidence type="ECO:0000256" key="7">
    <source>
        <dbReference type="SAM" id="Phobius"/>
    </source>
</evidence>
<dbReference type="EMBL" id="JAUESC010000384">
    <property type="protein sequence ID" value="KAK0583162.1"/>
    <property type="molecule type" value="Genomic_DNA"/>
</dbReference>
<accession>A0AA39RY01</accession>
<keyword evidence="5" id="KW-0040">ANK repeat</keyword>
<evidence type="ECO:0000259" key="8">
    <source>
        <dbReference type="Pfam" id="PF13962"/>
    </source>
</evidence>
<keyword evidence="10" id="KW-1185">Reference proteome</keyword>
<evidence type="ECO:0000256" key="6">
    <source>
        <dbReference type="ARBA" id="ARBA00023136"/>
    </source>
</evidence>
<feature type="domain" description="PGG" evidence="8">
    <location>
        <begin position="3"/>
        <end position="67"/>
    </location>
</feature>
<dbReference type="InterPro" id="IPR026961">
    <property type="entry name" value="PGG_dom"/>
</dbReference>
<dbReference type="GO" id="GO:0005886">
    <property type="term" value="C:plasma membrane"/>
    <property type="evidence" value="ECO:0007669"/>
    <property type="project" value="TreeGrafter"/>
</dbReference>
<evidence type="ECO:0000313" key="10">
    <source>
        <dbReference type="Proteomes" id="UP001168877"/>
    </source>
</evidence>
<comment type="subcellular location">
    <subcellularLocation>
        <location evidence="1">Membrane</location>
        <topology evidence="1">Multi-pass membrane protein</topology>
    </subcellularLocation>
</comment>
<proteinExistence type="predicted"/>
<dbReference type="Pfam" id="PF13962">
    <property type="entry name" value="PGG"/>
    <property type="match status" value="1"/>
</dbReference>
<reference evidence="9" key="1">
    <citation type="journal article" date="2022" name="Plant J.">
        <title>Strategies of tolerance reflected in two North American maple genomes.</title>
        <authorList>
            <person name="McEvoy S.L."/>
            <person name="Sezen U.U."/>
            <person name="Trouern-Trend A."/>
            <person name="McMahon S.M."/>
            <person name="Schaberg P.G."/>
            <person name="Yang J."/>
            <person name="Wegrzyn J.L."/>
            <person name="Swenson N.G."/>
        </authorList>
    </citation>
    <scope>NUCLEOTIDE SEQUENCE</scope>
    <source>
        <strain evidence="9">NS2018</strain>
    </source>
</reference>
<sequence>MTSLNAAVTFQAEVNPPGGVWQDDRDKQTAGRAIYASQQRAYYVFLISNTVALSTSILLIVSLTCRFPFRFELCIATGAMLITYGSAVFAVTPDESLRFPLLIHIGCW</sequence>
<keyword evidence="3" id="KW-0677">Repeat</keyword>
<evidence type="ECO:0000256" key="2">
    <source>
        <dbReference type="ARBA" id="ARBA00022692"/>
    </source>
</evidence>
<comment type="caution">
    <text evidence="9">The sequence shown here is derived from an EMBL/GenBank/DDBJ whole genome shotgun (WGS) entry which is preliminary data.</text>
</comment>
<evidence type="ECO:0000313" key="9">
    <source>
        <dbReference type="EMBL" id="KAK0583162.1"/>
    </source>
</evidence>
<feature type="transmembrane region" description="Helical" evidence="7">
    <location>
        <begin position="73"/>
        <end position="92"/>
    </location>
</feature>